<proteinExistence type="inferred from homology"/>
<dbReference type="GO" id="GO:0006744">
    <property type="term" value="P:ubiquinone biosynthetic process"/>
    <property type="evidence" value="ECO:0007669"/>
    <property type="project" value="TreeGrafter"/>
</dbReference>
<dbReference type="FunFam" id="3.40.1670.10:FF:000003">
    <property type="entry name" value="Phenolic acid decarboxylase"/>
    <property type="match status" value="1"/>
</dbReference>
<dbReference type="SUPFAM" id="SSF50475">
    <property type="entry name" value="FMN-binding split barrel"/>
    <property type="match status" value="1"/>
</dbReference>
<dbReference type="Pfam" id="PF20696">
    <property type="entry name" value="UbiD_C"/>
    <property type="match status" value="1"/>
</dbReference>
<reference evidence="5 6" key="1">
    <citation type="submission" date="2020-06" db="EMBL/GenBank/DDBJ databases">
        <title>Halomonas sp. QX-1 draft genome sequence.</title>
        <authorList>
            <person name="Qiu X."/>
        </authorList>
    </citation>
    <scope>NUCLEOTIDE SEQUENCE [LARGE SCALE GENOMIC DNA]</scope>
    <source>
        <strain evidence="5 6">QX-1</strain>
    </source>
</reference>
<comment type="similarity">
    <text evidence="1">Belongs to the UbiD family.</text>
</comment>
<keyword evidence="6" id="KW-1185">Reference proteome</keyword>
<sequence>MPSIPSSSANSASSTLPLGACLRGWLDHLQRNQRLSIIRPGINLSFGVAGIANRLDGQSASLFIKPGGHEIPIISGLLSDRRWMAEAMGVEPSQVLERFEHACLEPLPWLETAEPSCQQVVHHEVNLLGQLPIPIHNEHDSGAYITAGLLITRNPHTGVQNVSIHRLQVSGSDRLGALLLPRHTLAYFQESERNNDDLEVAVVVGCDPLTLMASQAIVPIDHDELEIAGALHGRPLSVAKCVTNRIRVPAEAEIVIEGRLLANAREEEGPFGEFPQYYGERAERHVIKVDAITHRQAPMFHTIVGGSLEHLLLGGIPREATMLAHLRRSFPSVRDVHLARGGVCRYHLYIQIEKRSEGEAKNVILGALGGHYDIKHVVVVDTDVDIHTPAEVEWAVATRFQADRDLVLIHESQGSKLDPSTRDGIGSKMGLDATVSLTAPAMRFKRIHVPGEAEVDLTAVAQAAGADWQQLFGKPSNS</sequence>
<dbReference type="EMBL" id="JABWCV010000038">
    <property type="protein sequence ID" value="NVF16430.1"/>
    <property type="molecule type" value="Genomic_DNA"/>
</dbReference>
<evidence type="ECO:0000259" key="3">
    <source>
        <dbReference type="Pfam" id="PF20695"/>
    </source>
</evidence>
<gene>
    <name evidence="5" type="ORF">HUO07_20060</name>
</gene>
<dbReference type="GO" id="GO:0005829">
    <property type="term" value="C:cytosol"/>
    <property type="evidence" value="ECO:0007669"/>
    <property type="project" value="TreeGrafter"/>
</dbReference>
<dbReference type="Pfam" id="PF20695">
    <property type="entry name" value="UbiD_N"/>
    <property type="match status" value="1"/>
</dbReference>
<dbReference type="PANTHER" id="PTHR30108:SF17">
    <property type="entry name" value="FERULIC ACID DECARBOXYLASE 1"/>
    <property type="match status" value="1"/>
</dbReference>
<dbReference type="PANTHER" id="PTHR30108">
    <property type="entry name" value="3-OCTAPRENYL-4-HYDROXYBENZOATE CARBOXY-LYASE-RELATED"/>
    <property type="match status" value="1"/>
</dbReference>
<evidence type="ECO:0000313" key="6">
    <source>
        <dbReference type="Proteomes" id="UP000589984"/>
    </source>
</evidence>
<dbReference type="AlphaFoldDB" id="A0A7Y6RG45"/>
<dbReference type="NCBIfam" id="TIGR00148">
    <property type="entry name" value="UbiD family decarboxylase"/>
    <property type="match status" value="1"/>
</dbReference>
<organism evidence="5 6">
    <name type="scientific">Vreelandella maris</name>
    <dbReference type="NCBI Taxonomy" id="2729617"/>
    <lineage>
        <taxon>Bacteria</taxon>
        <taxon>Pseudomonadati</taxon>
        <taxon>Pseudomonadota</taxon>
        <taxon>Gammaproteobacteria</taxon>
        <taxon>Oceanospirillales</taxon>
        <taxon>Halomonadaceae</taxon>
        <taxon>Vreelandella</taxon>
    </lineage>
</organism>
<evidence type="ECO:0000259" key="2">
    <source>
        <dbReference type="Pfam" id="PF01977"/>
    </source>
</evidence>
<dbReference type="Gene3D" id="3.40.1670.10">
    <property type="entry name" value="UbiD C-terminal domain-like"/>
    <property type="match status" value="1"/>
</dbReference>
<evidence type="ECO:0000256" key="1">
    <source>
        <dbReference type="ARBA" id="ARBA00010021"/>
    </source>
</evidence>
<dbReference type="InterPro" id="IPR002830">
    <property type="entry name" value="UbiD"/>
</dbReference>
<feature type="domain" description="3-octaprenyl-4-hydroxybenzoate carboxy-lyase-like N-terminal" evidence="3">
    <location>
        <begin position="26"/>
        <end position="100"/>
    </location>
</feature>
<evidence type="ECO:0000313" key="5">
    <source>
        <dbReference type="EMBL" id="NVF16430.1"/>
    </source>
</evidence>
<feature type="domain" description="3-octaprenyl-4-hydroxybenzoate carboxy-lyase-like C-terminal" evidence="4">
    <location>
        <begin position="313"/>
        <end position="433"/>
    </location>
</feature>
<evidence type="ECO:0000259" key="4">
    <source>
        <dbReference type="Pfam" id="PF20696"/>
    </source>
</evidence>
<name>A0A7Y6RG45_9GAMM</name>
<dbReference type="Proteomes" id="UP000589984">
    <property type="component" value="Unassembled WGS sequence"/>
</dbReference>
<feature type="domain" description="3-octaprenyl-4-hydroxybenzoate carboxy-lyase-like Rift-related" evidence="2">
    <location>
        <begin position="113"/>
        <end position="306"/>
    </location>
</feature>
<comment type="caution">
    <text evidence="5">The sequence shown here is derived from an EMBL/GenBank/DDBJ whole genome shotgun (WGS) entry which is preliminary data.</text>
</comment>
<dbReference type="InterPro" id="IPR049381">
    <property type="entry name" value="UbiD-like_C"/>
</dbReference>
<dbReference type="InterPro" id="IPR049383">
    <property type="entry name" value="UbiD-like_N"/>
</dbReference>
<accession>A0A7Y6RG45</accession>
<dbReference type="Pfam" id="PF01977">
    <property type="entry name" value="UbiD"/>
    <property type="match status" value="1"/>
</dbReference>
<dbReference type="InterPro" id="IPR048304">
    <property type="entry name" value="UbiD_Rift_dom"/>
</dbReference>
<dbReference type="GO" id="GO:0008694">
    <property type="term" value="F:4-hydroxy-3-polyprenylbenzoate decarboxylase activity"/>
    <property type="evidence" value="ECO:0007669"/>
    <property type="project" value="TreeGrafter"/>
</dbReference>
<dbReference type="SUPFAM" id="SSF143968">
    <property type="entry name" value="UbiD C-terminal domain-like"/>
    <property type="match status" value="1"/>
</dbReference>
<protein>
    <submittedName>
        <fullName evidence="5">UbiD family decarboxylase</fullName>
    </submittedName>
</protein>